<feature type="transmembrane region" description="Helical" evidence="1">
    <location>
        <begin position="225"/>
        <end position="246"/>
    </location>
</feature>
<proteinExistence type="predicted"/>
<evidence type="ECO:0000313" key="3">
    <source>
        <dbReference type="Proteomes" id="UP000578077"/>
    </source>
</evidence>
<dbReference type="RefSeq" id="WP_184634427.1">
    <property type="nucleotide sequence ID" value="NZ_BAABKT010000014.1"/>
</dbReference>
<dbReference type="Proteomes" id="UP000578077">
    <property type="component" value="Unassembled WGS sequence"/>
</dbReference>
<comment type="caution">
    <text evidence="2">The sequence shown here is derived from an EMBL/GenBank/DDBJ whole genome shotgun (WGS) entry which is preliminary data.</text>
</comment>
<evidence type="ECO:0000313" key="2">
    <source>
        <dbReference type="EMBL" id="MBB5998293.1"/>
    </source>
</evidence>
<feature type="transmembrane region" description="Helical" evidence="1">
    <location>
        <begin position="258"/>
        <end position="280"/>
    </location>
</feature>
<gene>
    <name evidence="2" type="ORF">HNR25_002044</name>
</gene>
<keyword evidence="1" id="KW-1133">Transmembrane helix</keyword>
<keyword evidence="1" id="KW-0812">Transmembrane</keyword>
<keyword evidence="3" id="KW-1185">Reference proteome</keyword>
<protein>
    <recommendedName>
        <fullName evidence="4">Secreted protein</fullName>
    </recommendedName>
</protein>
<dbReference type="AlphaFoldDB" id="A0A841EB51"/>
<evidence type="ECO:0008006" key="4">
    <source>
        <dbReference type="Google" id="ProtNLM"/>
    </source>
</evidence>
<sequence length="497" mass="53778">MKGSTEAPEIADRLAMRAADRARPRTRLPAWVGRPGTRGRVWLLTVLCLVLIGVLFAVTGSAIARSRDGLDVIGRDEGPKVVATADLYFALSDMDAQMANVLLMGSDRSLGDGREAAVDRYEQRRSDATDALLHAAQLAEGDTTDEENVRAVMEDMTRYENLVSQARLLSDEAGRPAGSQPEEVVRLYQRAGELMRRDLLPKAYNLTLDSGATVRSTYQENSSAASVRMALVAGAATALVAALLALQRFLRTRFRRRYNIPLAAATIGVLVLGLGAVGMLEQQAALLRSAKADGLDSVLALSRARAISTGMNADQSRWLMNPGRADIYEQNFLEDAQMVVFLVPDGDAPPGDLEGYTAEVGEAVPDHTDYPGQLIGLLGEEVRAGGVEGREQVQRRTLRDYSAYLDADQRMRDLAEEEGAAAAIDARMGGGDSVADRFDRYERSLVQLTSLHINTFDTAVADARAGLRGWDAILPGACLAFAALVVLGVRPRLAEYR</sequence>
<keyword evidence="1" id="KW-0472">Membrane</keyword>
<accession>A0A841EB51</accession>
<name>A0A841EB51_9ACTN</name>
<feature type="transmembrane region" description="Helical" evidence="1">
    <location>
        <begin position="472"/>
        <end position="489"/>
    </location>
</feature>
<reference evidence="2 3" key="1">
    <citation type="submission" date="2020-08" db="EMBL/GenBank/DDBJ databases">
        <title>Sequencing the genomes of 1000 actinobacteria strains.</title>
        <authorList>
            <person name="Klenk H.-P."/>
        </authorList>
    </citation>
    <scope>NUCLEOTIDE SEQUENCE [LARGE SCALE GENOMIC DNA]</scope>
    <source>
        <strain evidence="2 3">DSM 44593</strain>
    </source>
</reference>
<evidence type="ECO:0000256" key="1">
    <source>
        <dbReference type="SAM" id="Phobius"/>
    </source>
</evidence>
<feature type="transmembrane region" description="Helical" evidence="1">
    <location>
        <begin position="41"/>
        <end position="63"/>
    </location>
</feature>
<dbReference type="EMBL" id="JACHLY010000001">
    <property type="protein sequence ID" value="MBB5998293.1"/>
    <property type="molecule type" value="Genomic_DNA"/>
</dbReference>
<organism evidence="2 3">
    <name type="scientific">Streptomonospora salina</name>
    <dbReference type="NCBI Taxonomy" id="104205"/>
    <lineage>
        <taxon>Bacteria</taxon>
        <taxon>Bacillati</taxon>
        <taxon>Actinomycetota</taxon>
        <taxon>Actinomycetes</taxon>
        <taxon>Streptosporangiales</taxon>
        <taxon>Nocardiopsidaceae</taxon>
        <taxon>Streptomonospora</taxon>
    </lineage>
</organism>